<reference evidence="1" key="1">
    <citation type="submission" date="2019-09" db="EMBL/GenBank/DDBJ databases">
        <title>Draft genome information of white flower Hibiscus syriacus.</title>
        <authorList>
            <person name="Kim Y.-M."/>
        </authorList>
    </citation>
    <scope>NUCLEOTIDE SEQUENCE [LARGE SCALE GENOMIC DNA]</scope>
    <source>
        <strain evidence="1">YM2019G1</strain>
    </source>
</reference>
<keyword evidence="2" id="KW-1185">Reference proteome</keyword>
<dbReference type="InterPro" id="IPR039685">
    <property type="entry name" value="FANCE"/>
</dbReference>
<sequence>MEERKMEQWVTLFDIFMNNPTPETEASLWLQQSFNATTSSSSTITPITTSSFLSLLTKPCNPIVKDSSFSPPTTPKRVMFIEMLPGMVQSRKLPFLAWENKKFIAKELSKLARIFLNEISGLEFWVKKAARNLFDRMSEPNRVNEWISSFGLDSGEELVEEFESMPGWLKDTSTANDPLLYWLPLSAADFGPRFYDDSLENDQSLFDQVEENGDDSKKEVGVEMAVDRARISEFDRALKTEDETALVLISHLSSEDEDKLAWPSQVLCSIVFPKFLVLADPASRLLLTSTIEYFKLHQRATVHGLLFPLVLQKEGINTPICDVMTRIEKECLHLARVSVFCRTLLCWEEEERRFILLPCHEFLFSNELVWTDSLFNLLHNILNHNVHLTQDSVDRLVYHVRQMAETFSKSLKFGNLVLRLVTKCSSMLDSHEGFTDRSSGVHHTFVTRSILSRIPRF</sequence>
<dbReference type="PANTHER" id="PTHR32094:SF5">
    <property type="entry name" value="FANCONI ANEMIA GROUP E PROTEIN"/>
    <property type="match status" value="1"/>
</dbReference>
<accession>A0A6A3CCA3</accession>
<name>A0A6A3CCA3_HIBSY</name>
<comment type="caution">
    <text evidence="1">The sequence shown here is derived from an EMBL/GenBank/DDBJ whole genome shotgun (WGS) entry which is preliminary data.</text>
</comment>
<dbReference type="GO" id="GO:0036297">
    <property type="term" value="P:interstrand cross-link repair"/>
    <property type="evidence" value="ECO:0007669"/>
    <property type="project" value="InterPro"/>
</dbReference>
<evidence type="ECO:0000313" key="2">
    <source>
        <dbReference type="Proteomes" id="UP000436088"/>
    </source>
</evidence>
<dbReference type="GO" id="GO:0043240">
    <property type="term" value="C:Fanconi anaemia nuclear complex"/>
    <property type="evidence" value="ECO:0007669"/>
    <property type="project" value="InterPro"/>
</dbReference>
<gene>
    <name evidence="1" type="ORF">F3Y22_tig00007179pilonHSYRG00008</name>
</gene>
<dbReference type="Proteomes" id="UP000436088">
    <property type="component" value="Unassembled WGS sequence"/>
</dbReference>
<dbReference type="Gene3D" id="1.25.40.480">
    <property type="match status" value="1"/>
</dbReference>
<dbReference type="AlphaFoldDB" id="A0A6A3CCA3"/>
<evidence type="ECO:0000313" key="1">
    <source>
        <dbReference type="EMBL" id="KAE8726224.1"/>
    </source>
</evidence>
<dbReference type="PANTHER" id="PTHR32094">
    <property type="entry name" value="FANCONI ANEMIA GROUP E PROTEIN"/>
    <property type="match status" value="1"/>
</dbReference>
<protein>
    <submittedName>
        <fullName evidence="1">1-aminocyclopropane-1-carboxylate oxidase 1</fullName>
    </submittedName>
</protein>
<dbReference type="EMBL" id="VEPZ02000377">
    <property type="protein sequence ID" value="KAE8726224.1"/>
    <property type="molecule type" value="Genomic_DNA"/>
</dbReference>
<organism evidence="1 2">
    <name type="scientific">Hibiscus syriacus</name>
    <name type="common">Rose of Sharon</name>
    <dbReference type="NCBI Taxonomy" id="106335"/>
    <lineage>
        <taxon>Eukaryota</taxon>
        <taxon>Viridiplantae</taxon>
        <taxon>Streptophyta</taxon>
        <taxon>Embryophyta</taxon>
        <taxon>Tracheophyta</taxon>
        <taxon>Spermatophyta</taxon>
        <taxon>Magnoliopsida</taxon>
        <taxon>eudicotyledons</taxon>
        <taxon>Gunneridae</taxon>
        <taxon>Pentapetalae</taxon>
        <taxon>rosids</taxon>
        <taxon>malvids</taxon>
        <taxon>Malvales</taxon>
        <taxon>Malvaceae</taxon>
        <taxon>Malvoideae</taxon>
        <taxon>Hibiscus</taxon>
    </lineage>
</organism>
<proteinExistence type="predicted"/>